<proteinExistence type="predicted"/>
<gene>
    <name evidence="4" type="ORF">HCZ30_15710</name>
</gene>
<comment type="cofactor">
    <cofactor evidence="1">
        <name>Mg(2+)</name>
        <dbReference type="ChEBI" id="CHEBI:18420"/>
    </cofactor>
</comment>
<dbReference type="PANTHER" id="PTHR43046">
    <property type="entry name" value="GDP-MANNOSE MANNOSYL HYDROLASE"/>
    <property type="match status" value="1"/>
</dbReference>
<keyword evidence="2" id="KW-0378">Hydrolase</keyword>
<evidence type="ECO:0000313" key="4">
    <source>
        <dbReference type="EMBL" id="NIY73876.1"/>
    </source>
</evidence>
<keyword evidence="5" id="KW-1185">Reference proteome</keyword>
<dbReference type="Pfam" id="PF00293">
    <property type="entry name" value="NUDIX"/>
    <property type="match status" value="1"/>
</dbReference>
<accession>A0ABX0W343</accession>
<dbReference type="Proteomes" id="UP000709466">
    <property type="component" value="Unassembled WGS sequence"/>
</dbReference>
<protein>
    <submittedName>
        <fullName evidence="4">NUDIX domain-containing protein</fullName>
    </submittedName>
</protein>
<dbReference type="Gene3D" id="3.90.79.10">
    <property type="entry name" value="Nucleoside Triphosphate Pyrophosphohydrolase"/>
    <property type="match status" value="1"/>
</dbReference>
<dbReference type="InterPro" id="IPR015797">
    <property type="entry name" value="NUDIX_hydrolase-like_dom_sf"/>
</dbReference>
<dbReference type="RefSeq" id="WP_167639261.1">
    <property type="nucleotide sequence ID" value="NZ_JAATOP010000015.1"/>
</dbReference>
<dbReference type="CDD" id="cd04688">
    <property type="entry name" value="NUDIX_Hydrolase"/>
    <property type="match status" value="1"/>
</dbReference>
<evidence type="ECO:0000256" key="1">
    <source>
        <dbReference type="ARBA" id="ARBA00001946"/>
    </source>
</evidence>
<evidence type="ECO:0000256" key="2">
    <source>
        <dbReference type="ARBA" id="ARBA00022801"/>
    </source>
</evidence>
<dbReference type="InterPro" id="IPR000086">
    <property type="entry name" value="NUDIX_hydrolase_dom"/>
</dbReference>
<organism evidence="4 5">
    <name type="scientific">Marivivens donghaensis</name>
    <dbReference type="NCBI Taxonomy" id="1699413"/>
    <lineage>
        <taxon>Bacteria</taxon>
        <taxon>Pseudomonadati</taxon>
        <taxon>Pseudomonadota</taxon>
        <taxon>Alphaproteobacteria</taxon>
        <taxon>Rhodobacterales</taxon>
        <taxon>Paracoccaceae</taxon>
        <taxon>Marivivens group</taxon>
        <taxon>Marivivens</taxon>
    </lineage>
</organism>
<name>A0ABX0W343_9RHOB</name>
<evidence type="ECO:0000313" key="5">
    <source>
        <dbReference type="Proteomes" id="UP000709466"/>
    </source>
</evidence>
<dbReference type="EMBL" id="JAATOP010000015">
    <property type="protein sequence ID" value="NIY73876.1"/>
    <property type="molecule type" value="Genomic_DNA"/>
</dbReference>
<feature type="domain" description="Nudix hydrolase" evidence="3">
    <location>
        <begin position="41"/>
        <end position="132"/>
    </location>
</feature>
<evidence type="ECO:0000259" key="3">
    <source>
        <dbReference type="Pfam" id="PF00293"/>
    </source>
</evidence>
<dbReference type="PROSITE" id="PS00893">
    <property type="entry name" value="NUDIX_BOX"/>
    <property type="match status" value="1"/>
</dbReference>
<dbReference type="SUPFAM" id="SSF55811">
    <property type="entry name" value="Nudix"/>
    <property type="match status" value="1"/>
</dbReference>
<dbReference type="PANTHER" id="PTHR43046:SF14">
    <property type="entry name" value="MUTT_NUDIX FAMILY PROTEIN"/>
    <property type="match status" value="1"/>
</dbReference>
<comment type="caution">
    <text evidence="4">The sequence shown here is derived from an EMBL/GenBank/DDBJ whole genome shotgun (WGS) entry which is preliminary data.</text>
</comment>
<dbReference type="InterPro" id="IPR020084">
    <property type="entry name" value="NUDIX_hydrolase_CS"/>
</dbReference>
<sequence>MTTWRPAPRIRFKALGLHWREGKLLASEVPDDEGNVTGVRPLGGAVEFGETAEEAVVREFREELDVEVKTHGPALYLENIYTHEGSLGHEMIALFNVTFTDTAFAGETRIEFQESDGSSCFAEWFDLEELDLLDGPRLYPNGLKALLAGRPKRES</sequence>
<reference evidence="4 5" key="1">
    <citation type="submission" date="2020-03" db="EMBL/GenBank/DDBJ databases">
        <title>Bacterial isolates of synthetic phycosphere.</title>
        <authorList>
            <person name="Fu H."/>
            <person name="Moran M.A."/>
        </authorList>
    </citation>
    <scope>NUCLEOTIDE SEQUENCE [LARGE SCALE GENOMIC DNA]</scope>
    <source>
        <strain evidence="4 5">HF1</strain>
    </source>
</reference>